<dbReference type="GO" id="GO:0030170">
    <property type="term" value="F:pyridoxal phosphate binding"/>
    <property type="evidence" value="ECO:0007669"/>
    <property type="project" value="InterPro"/>
</dbReference>
<comment type="cofactor">
    <cofactor evidence="1 12">
        <name>pyridoxal 5'-phosphate</name>
        <dbReference type="ChEBI" id="CHEBI:597326"/>
    </cofactor>
</comment>
<dbReference type="SUPFAM" id="SSF53383">
    <property type="entry name" value="PLP-dependent transferases"/>
    <property type="match status" value="1"/>
</dbReference>
<comment type="subunit">
    <text evidence="4">Homodimer.</text>
</comment>
<proteinExistence type="inferred from homology"/>
<comment type="pathway">
    <text evidence="2">Cofactor biosynthesis; biotin biosynthesis.</text>
</comment>
<keyword evidence="6" id="KW-0808">Transferase</keyword>
<gene>
    <name evidence="14" type="ORF">AXF15_08775</name>
</gene>
<evidence type="ECO:0000256" key="8">
    <source>
        <dbReference type="ARBA" id="ARBA00022898"/>
    </source>
</evidence>
<sequence>MADGRPCLDFCSNDFLGLGRDPDLSRRLAALCRDQSSGAGASRLVTGSSVSLLEAEKALARYFGYEACLLFSSGFLANLTLVSALFSSRDAIAADKRIHASLMAGIRHSRAAFHTFRHNDPDHLEKILTRHPVTAVCTESLFSMDADSPDFGRLKKLKDRHDFFCITDEAHAFGVLGDRGRGLGRGTADVAVGTLGKAFGFFGSFVLMPETVREYLIHFGQGFIYTTAPPPWHGDMVLALLERISAADDRRAHLQKTGDMARDLLRSAGFSVRGRHHILALETGDEAGCQALAETLRQRGILVFAARYPTVPLGRAMLRICLTSDHQPADLLRLRDALAAATESP</sequence>
<organism evidence="14 15">
    <name type="scientific">Desulfomicrobium orale DSM 12838</name>
    <dbReference type="NCBI Taxonomy" id="888061"/>
    <lineage>
        <taxon>Bacteria</taxon>
        <taxon>Pseudomonadati</taxon>
        <taxon>Thermodesulfobacteriota</taxon>
        <taxon>Desulfovibrionia</taxon>
        <taxon>Desulfovibrionales</taxon>
        <taxon>Desulfomicrobiaceae</taxon>
        <taxon>Desulfomicrobium</taxon>
    </lineage>
</organism>
<evidence type="ECO:0000256" key="4">
    <source>
        <dbReference type="ARBA" id="ARBA00011738"/>
    </source>
</evidence>
<protein>
    <recommendedName>
        <fullName evidence="5">8-amino-7-oxononanoate synthase</fullName>
        <ecNumber evidence="5">2.3.1.47</ecNumber>
    </recommendedName>
    <alternativeName>
        <fullName evidence="9">7-keto-8-amino-pelargonic acid synthase</fullName>
    </alternativeName>
    <alternativeName>
        <fullName evidence="10">8-amino-7-ketopelargonate synthase</fullName>
    </alternativeName>
</protein>
<evidence type="ECO:0000256" key="11">
    <source>
        <dbReference type="ARBA" id="ARBA00047715"/>
    </source>
</evidence>
<accession>A0A120KN63</accession>
<keyword evidence="7" id="KW-0093">Biotin biosynthesis</keyword>
<evidence type="ECO:0000256" key="2">
    <source>
        <dbReference type="ARBA" id="ARBA00004746"/>
    </source>
</evidence>
<dbReference type="InterPro" id="IPR015422">
    <property type="entry name" value="PyrdxlP-dep_Trfase_small"/>
</dbReference>
<dbReference type="KEGG" id="doa:AXF15_08775"/>
<evidence type="ECO:0000259" key="13">
    <source>
        <dbReference type="Pfam" id="PF00155"/>
    </source>
</evidence>
<evidence type="ECO:0000256" key="7">
    <source>
        <dbReference type="ARBA" id="ARBA00022756"/>
    </source>
</evidence>
<dbReference type="GO" id="GO:0008710">
    <property type="term" value="F:8-amino-7-oxononanoate synthase activity"/>
    <property type="evidence" value="ECO:0007669"/>
    <property type="project" value="UniProtKB-EC"/>
</dbReference>
<dbReference type="PANTHER" id="PTHR13693:SF100">
    <property type="entry name" value="8-AMINO-7-OXONONANOATE SYNTHASE"/>
    <property type="match status" value="1"/>
</dbReference>
<keyword evidence="15" id="KW-1185">Reference proteome</keyword>
<dbReference type="Gene3D" id="3.40.640.10">
    <property type="entry name" value="Type I PLP-dependent aspartate aminotransferase-like (Major domain)"/>
    <property type="match status" value="1"/>
</dbReference>
<evidence type="ECO:0000256" key="9">
    <source>
        <dbReference type="ARBA" id="ARBA00032610"/>
    </source>
</evidence>
<dbReference type="InterPro" id="IPR001917">
    <property type="entry name" value="Aminotrans_II_pyridoxalP_BS"/>
</dbReference>
<evidence type="ECO:0000256" key="12">
    <source>
        <dbReference type="RuleBase" id="RU003693"/>
    </source>
</evidence>
<dbReference type="PANTHER" id="PTHR13693">
    <property type="entry name" value="CLASS II AMINOTRANSFERASE/8-AMINO-7-OXONONANOATE SYNTHASE"/>
    <property type="match status" value="1"/>
</dbReference>
<evidence type="ECO:0000313" key="14">
    <source>
        <dbReference type="EMBL" id="AMD93184.1"/>
    </source>
</evidence>
<dbReference type="InterPro" id="IPR050087">
    <property type="entry name" value="AON_synthase_class-II"/>
</dbReference>
<evidence type="ECO:0000256" key="10">
    <source>
        <dbReference type="ARBA" id="ARBA00033381"/>
    </source>
</evidence>
<evidence type="ECO:0000256" key="3">
    <source>
        <dbReference type="ARBA" id="ARBA00010008"/>
    </source>
</evidence>
<reference evidence="15" key="1">
    <citation type="submission" date="2016-02" db="EMBL/GenBank/DDBJ databases">
        <authorList>
            <person name="Holder M.E."/>
            <person name="Ajami N.J."/>
            <person name="Petrosino J.F."/>
        </authorList>
    </citation>
    <scope>NUCLEOTIDE SEQUENCE [LARGE SCALE GENOMIC DNA]</scope>
    <source>
        <strain evidence="15">DSM 12838</strain>
    </source>
</reference>
<evidence type="ECO:0000256" key="1">
    <source>
        <dbReference type="ARBA" id="ARBA00001933"/>
    </source>
</evidence>
<dbReference type="AlphaFoldDB" id="A0A120KN63"/>
<dbReference type="InterPro" id="IPR004839">
    <property type="entry name" value="Aminotransferase_I/II_large"/>
</dbReference>
<dbReference type="Gene3D" id="3.90.1150.10">
    <property type="entry name" value="Aspartate Aminotransferase, domain 1"/>
    <property type="match status" value="1"/>
</dbReference>
<dbReference type="Pfam" id="PF00155">
    <property type="entry name" value="Aminotran_1_2"/>
    <property type="match status" value="1"/>
</dbReference>
<dbReference type="InterPro" id="IPR015424">
    <property type="entry name" value="PyrdxlP-dep_Trfase"/>
</dbReference>
<dbReference type="EC" id="2.3.1.47" evidence="5"/>
<dbReference type="Proteomes" id="UP000063964">
    <property type="component" value="Chromosome"/>
</dbReference>
<name>A0A120KN63_9BACT</name>
<evidence type="ECO:0000256" key="5">
    <source>
        <dbReference type="ARBA" id="ARBA00013187"/>
    </source>
</evidence>
<comment type="similarity">
    <text evidence="3">Belongs to the class-II pyridoxal-phosphate-dependent aminotransferase family. BioF subfamily.</text>
</comment>
<dbReference type="STRING" id="888061.AXF15_08775"/>
<dbReference type="PROSITE" id="PS00599">
    <property type="entry name" value="AA_TRANSFER_CLASS_2"/>
    <property type="match status" value="1"/>
</dbReference>
<dbReference type="GO" id="GO:0009102">
    <property type="term" value="P:biotin biosynthetic process"/>
    <property type="evidence" value="ECO:0007669"/>
    <property type="project" value="UniProtKB-KW"/>
</dbReference>
<evidence type="ECO:0000256" key="6">
    <source>
        <dbReference type="ARBA" id="ARBA00022679"/>
    </source>
</evidence>
<dbReference type="EMBL" id="CP014230">
    <property type="protein sequence ID" value="AMD93184.1"/>
    <property type="molecule type" value="Genomic_DNA"/>
</dbReference>
<dbReference type="InterPro" id="IPR015421">
    <property type="entry name" value="PyrdxlP-dep_Trfase_major"/>
</dbReference>
<keyword evidence="8 12" id="KW-0663">Pyridoxal phosphate</keyword>
<evidence type="ECO:0000313" key="15">
    <source>
        <dbReference type="Proteomes" id="UP000063964"/>
    </source>
</evidence>
<comment type="catalytic activity">
    <reaction evidence="11">
        <text>6-carboxyhexanoyl-[ACP] + L-alanine + H(+) = (8S)-8-amino-7-oxononanoate + holo-[ACP] + CO2</text>
        <dbReference type="Rhea" id="RHEA:42288"/>
        <dbReference type="Rhea" id="RHEA-COMP:9685"/>
        <dbReference type="Rhea" id="RHEA-COMP:9955"/>
        <dbReference type="ChEBI" id="CHEBI:15378"/>
        <dbReference type="ChEBI" id="CHEBI:16526"/>
        <dbReference type="ChEBI" id="CHEBI:57972"/>
        <dbReference type="ChEBI" id="CHEBI:64479"/>
        <dbReference type="ChEBI" id="CHEBI:78846"/>
        <dbReference type="ChEBI" id="CHEBI:149468"/>
        <dbReference type="EC" id="2.3.1.47"/>
    </reaction>
</comment>
<feature type="domain" description="Aminotransferase class I/classII large" evidence="13">
    <location>
        <begin position="6"/>
        <end position="338"/>
    </location>
</feature>